<evidence type="ECO:0000259" key="11">
    <source>
        <dbReference type="Pfam" id="PF08492"/>
    </source>
</evidence>
<dbReference type="GO" id="GO:0005786">
    <property type="term" value="C:signal recognition particle, endoplasmic reticulum targeting"/>
    <property type="evidence" value="ECO:0007669"/>
    <property type="project" value="UniProtKB-UniRule"/>
</dbReference>
<dbReference type="InterPro" id="IPR013699">
    <property type="entry name" value="Signal_recog_part_SRP72_RNA-bd"/>
</dbReference>
<comment type="function">
    <text evidence="9">Component of the signal recognition particle (SRP) complex, a ribonucleoprotein complex that mediates the cotranslational targeting of secretory and membrane proteins to the endoplasmic reticulum (ER).</text>
</comment>
<gene>
    <name evidence="12" type="primary">srp72</name>
    <name evidence="12" type="ORF">OHC33_010551</name>
</gene>
<dbReference type="GO" id="GO:0043022">
    <property type="term" value="F:ribosome binding"/>
    <property type="evidence" value="ECO:0007669"/>
    <property type="project" value="TreeGrafter"/>
</dbReference>
<feature type="domain" description="Signal recognition particle SRP72 subunit RNA-binding" evidence="11">
    <location>
        <begin position="559"/>
        <end position="599"/>
    </location>
</feature>
<protein>
    <recommendedName>
        <fullName evidence="4 9">Signal recognition particle subunit SRP72</fullName>
    </recommendedName>
</protein>
<evidence type="ECO:0000313" key="13">
    <source>
        <dbReference type="Proteomes" id="UP001316803"/>
    </source>
</evidence>
<keyword evidence="13" id="KW-1185">Reference proteome</keyword>
<dbReference type="PANTHER" id="PTHR14094">
    <property type="entry name" value="SIGNAL RECOGNITION PARTICLE 72"/>
    <property type="match status" value="1"/>
</dbReference>
<accession>A0AAN8I187</accession>
<comment type="caution">
    <text evidence="12">The sequence shown here is derived from an EMBL/GenBank/DDBJ whole genome shotgun (WGS) entry which is preliminary data.</text>
</comment>
<keyword evidence="6" id="KW-0256">Endoplasmic reticulum</keyword>
<dbReference type="InterPro" id="IPR031545">
    <property type="entry name" value="SRP72_TPR-like"/>
</dbReference>
<dbReference type="EMBL" id="JAKLMC020000048">
    <property type="protein sequence ID" value="KAK5948377.1"/>
    <property type="molecule type" value="Genomic_DNA"/>
</dbReference>
<dbReference type="Pfam" id="PF17004">
    <property type="entry name" value="SRP_TPR_like"/>
    <property type="match status" value="1"/>
</dbReference>
<comment type="subcellular location">
    <subcellularLocation>
        <location evidence="2 9">Cytoplasm</location>
    </subcellularLocation>
    <subcellularLocation>
        <location evidence="1">Endoplasmic reticulum</location>
    </subcellularLocation>
</comment>
<proteinExistence type="inferred from homology"/>
<dbReference type="InterPro" id="IPR011990">
    <property type="entry name" value="TPR-like_helical_dom_sf"/>
</dbReference>
<keyword evidence="5 9" id="KW-0963">Cytoplasm</keyword>
<dbReference type="InterPro" id="IPR026270">
    <property type="entry name" value="SRP72"/>
</dbReference>
<dbReference type="AlphaFoldDB" id="A0AAN8I187"/>
<feature type="region of interest" description="Disordered" evidence="10">
    <location>
        <begin position="546"/>
        <end position="651"/>
    </location>
</feature>
<evidence type="ECO:0000256" key="10">
    <source>
        <dbReference type="SAM" id="MobiDB-lite"/>
    </source>
</evidence>
<feature type="compositionally biased region" description="Basic residues" evidence="10">
    <location>
        <begin position="642"/>
        <end position="651"/>
    </location>
</feature>
<evidence type="ECO:0000256" key="6">
    <source>
        <dbReference type="ARBA" id="ARBA00022824"/>
    </source>
</evidence>
<dbReference type="Pfam" id="PF08492">
    <property type="entry name" value="SRP72"/>
    <property type="match status" value="1"/>
</dbReference>
<keyword evidence="7 9" id="KW-0733">Signal recognition particle</keyword>
<keyword evidence="8 9" id="KW-0687">Ribonucleoprotein</keyword>
<evidence type="ECO:0000313" key="12">
    <source>
        <dbReference type="EMBL" id="KAK5948377.1"/>
    </source>
</evidence>
<evidence type="ECO:0000256" key="8">
    <source>
        <dbReference type="ARBA" id="ARBA00023274"/>
    </source>
</evidence>
<dbReference type="PIRSF" id="PIRSF038922">
    <property type="entry name" value="SRP72"/>
    <property type="match status" value="1"/>
</dbReference>
<dbReference type="PANTHER" id="PTHR14094:SF9">
    <property type="entry name" value="SIGNAL RECOGNITION PARTICLE SUBUNIT SRP72"/>
    <property type="match status" value="1"/>
</dbReference>
<evidence type="ECO:0000256" key="5">
    <source>
        <dbReference type="ARBA" id="ARBA00022490"/>
    </source>
</evidence>
<sequence>MSKTLASLLKKSTLDDHDSFLQAADDALKASSNDTQAQQVKAVALVKLERYSDALKYFDENKGVQESLPEAYSYCLYRSGKFEQAVEAASAAQKSRGAQHITLQAAYRAEDWDAAVQAYNTLSSSTVAKEDFDLRVNKLAIDAEGLWLEKISKSAVPRAKTDDLAAFETAYNAACISVSKGQLGEADVLLKRAVSLCEHHEELSDEDKAVELVPLKAQRIFILQRIGKAEEAATLAKEVEASMKGAAVDARTRKIAESNVLTASTDITNPFMAHKMFNSSSIPKEERFFANQSAVLSSNERTVQMQSFKYDGLINAARRNLKGDALPSTSSDILLTSMFEAAALARGEVSKAAINKVLPELEKRPNDVGLVMTIVQLYILTGNATAAVDALHAFFVRLEKSTSEKDKDIRYSPGLVGLMISLYRSQNRRSQLKQELAKSATYWRTKSKAPSSLLRAAGIALLESSNLEDAQTASDIFDKLYEQEPDDHATIAGYVASHASSSDSNSTVQSLAEKLKPISDLTSTIDVDALESTGIPQSANALAIAQAGTSRKRKAGVPDDTSSKPKRIRKSRLPKDFDPNKKPDPERWLPLRDRSTYKPKKKKGRKDDRTQGGGNVNESLDISSRAEGVRSEVVTGKEGGGKGKKKGKGKK</sequence>
<name>A0AAN8I187_9EURO</name>
<evidence type="ECO:0000256" key="2">
    <source>
        <dbReference type="ARBA" id="ARBA00004496"/>
    </source>
</evidence>
<dbReference type="Proteomes" id="UP001316803">
    <property type="component" value="Unassembled WGS sequence"/>
</dbReference>
<dbReference type="GO" id="GO:0008312">
    <property type="term" value="F:7S RNA binding"/>
    <property type="evidence" value="ECO:0007669"/>
    <property type="project" value="InterPro"/>
</dbReference>
<reference evidence="12 13" key="1">
    <citation type="submission" date="2022-12" db="EMBL/GenBank/DDBJ databases">
        <title>Genomic features and morphological characterization of a novel Knufia sp. strain isolated from spacecraft assembly facility.</title>
        <authorList>
            <person name="Teixeira M."/>
            <person name="Chander A.M."/>
            <person name="Stajich J.E."/>
            <person name="Venkateswaran K."/>
        </authorList>
    </citation>
    <scope>NUCLEOTIDE SEQUENCE [LARGE SCALE GENOMIC DNA]</scope>
    <source>
        <strain evidence="12 13">FJI-L2-BK-P2</strain>
    </source>
</reference>
<evidence type="ECO:0000256" key="7">
    <source>
        <dbReference type="ARBA" id="ARBA00023135"/>
    </source>
</evidence>
<evidence type="ECO:0000256" key="3">
    <source>
        <dbReference type="ARBA" id="ARBA00007676"/>
    </source>
</evidence>
<evidence type="ECO:0000256" key="1">
    <source>
        <dbReference type="ARBA" id="ARBA00004240"/>
    </source>
</evidence>
<dbReference type="GO" id="GO:0006614">
    <property type="term" value="P:SRP-dependent cotranslational protein targeting to membrane"/>
    <property type="evidence" value="ECO:0007669"/>
    <property type="project" value="UniProtKB-UniRule"/>
</dbReference>
<organism evidence="12 13">
    <name type="scientific">Knufia fluminis</name>
    <dbReference type="NCBI Taxonomy" id="191047"/>
    <lineage>
        <taxon>Eukaryota</taxon>
        <taxon>Fungi</taxon>
        <taxon>Dikarya</taxon>
        <taxon>Ascomycota</taxon>
        <taxon>Pezizomycotina</taxon>
        <taxon>Eurotiomycetes</taxon>
        <taxon>Chaetothyriomycetidae</taxon>
        <taxon>Chaetothyriales</taxon>
        <taxon>Trichomeriaceae</taxon>
        <taxon>Knufia</taxon>
    </lineage>
</organism>
<dbReference type="SUPFAM" id="SSF48452">
    <property type="entry name" value="TPR-like"/>
    <property type="match status" value="1"/>
</dbReference>
<dbReference type="Gene3D" id="1.25.40.10">
    <property type="entry name" value="Tetratricopeptide repeat domain"/>
    <property type="match status" value="1"/>
</dbReference>
<dbReference type="GO" id="GO:0005783">
    <property type="term" value="C:endoplasmic reticulum"/>
    <property type="evidence" value="ECO:0007669"/>
    <property type="project" value="UniProtKB-SubCell"/>
</dbReference>
<feature type="compositionally biased region" description="Basic and acidic residues" evidence="10">
    <location>
        <begin position="573"/>
        <end position="596"/>
    </location>
</feature>
<comment type="similarity">
    <text evidence="3 9">Belongs to the SRP72 family.</text>
</comment>
<evidence type="ECO:0000256" key="4">
    <source>
        <dbReference type="ARBA" id="ARBA00018350"/>
    </source>
</evidence>
<evidence type="ECO:0000256" key="9">
    <source>
        <dbReference type="PIRNR" id="PIRNR038922"/>
    </source>
</evidence>